<sequence length="137" mass="14942">PNGSVSKTTPLSSISGVSVSDDSFQIHFGGETRVYTSTAMDKFQIVEELCTRCRSAPGADRDKVEVWIAAAEVALTECMVRESESVIAEMQGWGVEGDLPEGLDLEDMLLSEREGERERPRRTHTGPDGCEAGWSDC</sequence>
<proteinExistence type="predicted"/>
<evidence type="ECO:0000256" key="1">
    <source>
        <dbReference type="SAM" id="MobiDB-lite"/>
    </source>
</evidence>
<dbReference type="AlphaFoldDB" id="A0A391NRJ7"/>
<organism evidence="2 3">
    <name type="scientific">Kipferlia bialata</name>
    <dbReference type="NCBI Taxonomy" id="797122"/>
    <lineage>
        <taxon>Eukaryota</taxon>
        <taxon>Metamonada</taxon>
        <taxon>Carpediemonas-like organisms</taxon>
        <taxon>Kipferlia</taxon>
    </lineage>
</organism>
<keyword evidence="3" id="KW-1185">Reference proteome</keyword>
<accession>A0A391NRJ7</accession>
<evidence type="ECO:0000313" key="2">
    <source>
        <dbReference type="EMBL" id="GCA63350.1"/>
    </source>
</evidence>
<evidence type="ECO:0000313" key="3">
    <source>
        <dbReference type="Proteomes" id="UP000265618"/>
    </source>
</evidence>
<protein>
    <submittedName>
        <fullName evidence="2">Uncharacterized protein</fullName>
    </submittedName>
</protein>
<name>A0A391NRJ7_9EUKA</name>
<reference evidence="2 3" key="1">
    <citation type="journal article" date="2018" name="PLoS ONE">
        <title>The draft genome of Kipferlia bialata reveals reductive genome evolution in fornicate parasites.</title>
        <authorList>
            <person name="Tanifuji G."/>
            <person name="Takabayashi S."/>
            <person name="Kume K."/>
            <person name="Takagi M."/>
            <person name="Nakayama T."/>
            <person name="Kamikawa R."/>
            <person name="Inagaki Y."/>
            <person name="Hashimoto T."/>
        </authorList>
    </citation>
    <scope>NUCLEOTIDE SEQUENCE [LARGE SCALE GENOMIC DNA]</scope>
    <source>
        <strain evidence="2">NY0173</strain>
    </source>
</reference>
<feature type="non-terminal residue" evidence="2">
    <location>
        <position position="1"/>
    </location>
</feature>
<dbReference type="EMBL" id="BDIP01003195">
    <property type="protein sequence ID" value="GCA63350.1"/>
    <property type="molecule type" value="Genomic_DNA"/>
</dbReference>
<comment type="caution">
    <text evidence="2">The sequence shown here is derived from an EMBL/GenBank/DDBJ whole genome shotgun (WGS) entry which is preliminary data.</text>
</comment>
<feature type="region of interest" description="Disordered" evidence="1">
    <location>
        <begin position="111"/>
        <end position="137"/>
    </location>
</feature>
<gene>
    <name evidence="2" type="ORF">KIPB_009416</name>
</gene>
<dbReference type="Proteomes" id="UP000265618">
    <property type="component" value="Unassembled WGS sequence"/>
</dbReference>